<dbReference type="GO" id="GO:0005975">
    <property type="term" value="P:carbohydrate metabolic process"/>
    <property type="evidence" value="ECO:0007669"/>
    <property type="project" value="UniProtKB-ARBA"/>
</dbReference>
<feature type="compositionally biased region" description="Pro residues" evidence="1">
    <location>
        <begin position="337"/>
        <end position="351"/>
    </location>
</feature>
<dbReference type="RefSeq" id="WP_184788183.1">
    <property type="nucleotide sequence ID" value="NZ_BONT01000004.1"/>
</dbReference>
<dbReference type="AlphaFoldDB" id="A0A841FPZ2"/>
<feature type="compositionally biased region" description="Basic and acidic residues" evidence="1">
    <location>
        <begin position="318"/>
        <end position="334"/>
    </location>
</feature>
<evidence type="ECO:0000313" key="3">
    <source>
        <dbReference type="Proteomes" id="UP000548476"/>
    </source>
</evidence>
<dbReference type="Gene3D" id="2.60.40.10">
    <property type="entry name" value="Immunoglobulins"/>
    <property type="match status" value="1"/>
</dbReference>
<evidence type="ECO:0000313" key="2">
    <source>
        <dbReference type="EMBL" id="MBB6035337.1"/>
    </source>
</evidence>
<keyword evidence="3" id="KW-1185">Reference proteome</keyword>
<dbReference type="Proteomes" id="UP000548476">
    <property type="component" value="Unassembled WGS sequence"/>
</dbReference>
<dbReference type="EMBL" id="JACHGT010000006">
    <property type="protein sequence ID" value="MBB6035337.1"/>
    <property type="molecule type" value="Genomic_DNA"/>
</dbReference>
<comment type="caution">
    <text evidence="2">The sequence shown here is derived from an EMBL/GenBank/DDBJ whole genome shotgun (WGS) entry which is preliminary data.</text>
</comment>
<name>A0A841FPZ2_9ACTN</name>
<feature type="region of interest" description="Disordered" evidence="1">
    <location>
        <begin position="307"/>
        <end position="354"/>
    </location>
</feature>
<gene>
    <name evidence="2" type="ORF">HNR73_003194</name>
</gene>
<organism evidence="2 3">
    <name type="scientific">Phytomonospora endophytica</name>
    <dbReference type="NCBI Taxonomy" id="714109"/>
    <lineage>
        <taxon>Bacteria</taxon>
        <taxon>Bacillati</taxon>
        <taxon>Actinomycetota</taxon>
        <taxon>Actinomycetes</taxon>
        <taxon>Micromonosporales</taxon>
        <taxon>Micromonosporaceae</taxon>
        <taxon>Phytomonospora</taxon>
    </lineage>
</organism>
<accession>A0A841FPZ2</accession>
<sequence length="511" mass="55265">MAIVCRNCGRQNPDGAQFCANTDCGVFLDWDRGDATPPPVRGGTDIPRPKSEAQQVAAAASLSENMLSVQPGETVQTTVTVHNAGSQVEEFVLLVIGPAAAWASVEPERLSIYPGQRAEAIVSLNPPRRPETAPGHAWFTVRAASTLHRGLTADVQATVDVGEYRELIAALQPQRGSGRGSTRHAVELLNTGNVVEPVRLTGTDPTGKLRFDLPGGEEAVPPGPQRFLFHVKPPGKFFGAAQNYPFAVVVTPRDPSPPIRLDGDRELVPFIAGWVPKVAAGLAAVAVVATAGLMWLKPMLTAEAIPEMSSSPSMAPSERAKGSEGASKEPKKTETPSPTPEPKPEFTPPVLNPEDCIDYDPNALTIVDLGADGWRLDENGTHALVVFDNQADAQLGLEIAQKHDRYCFVGRGNTRPDPQQFIYEYWLGGGTDDKEYTEGNCVTYDNSEVRYEASGDAWGVYAAEQPLLLLDNETDAQNAVTLAEAYTRMCSIGTWNTRADHYAYQTYFWLP</sequence>
<feature type="compositionally biased region" description="Low complexity" evidence="1">
    <location>
        <begin position="307"/>
        <end position="317"/>
    </location>
</feature>
<reference evidence="2 3" key="1">
    <citation type="submission" date="2020-08" db="EMBL/GenBank/DDBJ databases">
        <title>Genomic Encyclopedia of Type Strains, Phase IV (KMG-IV): sequencing the most valuable type-strain genomes for metagenomic binning, comparative biology and taxonomic classification.</title>
        <authorList>
            <person name="Goeker M."/>
        </authorList>
    </citation>
    <scope>NUCLEOTIDE SEQUENCE [LARGE SCALE GENOMIC DNA]</scope>
    <source>
        <strain evidence="2 3">YIM 65646</strain>
    </source>
</reference>
<proteinExistence type="predicted"/>
<protein>
    <submittedName>
        <fullName evidence="2">Uncharacterized protein</fullName>
    </submittedName>
</protein>
<evidence type="ECO:0000256" key="1">
    <source>
        <dbReference type="SAM" id="MobiDB-lite"/>
    </source>
</evidence>
<dbReference type="InterPro" id="IPR013783">
    <property type="entry name" value="Ig-like_fold"/>
</dbReference>